<dbReference type="EMBL" id="JAANAS010000050">
    <property type="protein sequence ID" value="NGZ90117.1"/>
    <property type="molecule type" value="Genomic_DNA"/>
</dbReference>
<organism evidence="2 3">
    <name type="scientific">Psychroflexus maritimus</name>
    <dbReference type="NCBI Taxonomy" id="2714865"/>
    <lineage>
        <taxon>Bacteria</taxon>
        <taxon>Pseudomonadati</taxon>
        <taxon>Bacteroidota</taxon>
        <taxon>Flavobacteriia</taxon>
        <taxon>Flavobacteriales</taxon>
        <taxon>Flavobacteriaceae</taxon>
        <taxon>Psychroflexus</taxon>
    </lineage>
</organism>
<dbReference type="Proteomes" id="UP000643701">
    <property type="component" value="Unassembled WGS sequence"/>
</dbReference>
<gene>
    <name evidence="2" type="ORF">G7034_07620</name>
</gene>
<dbReference type="InterPro" id="IPR012467">
    <property type="entry name" value="DUF1684"/>
</dbReference>
<comment type="caution">
    <text evidence="2">The sequence shown here is derived from an EMBL/GenBank/DDBJ whole genome shotgun (WGS) entry which is preliminary data.</text>
</comment>
<accession>A0A967AD83</accession>
<dbReference type="Pfam" id="PF07920">
    <property type="entry name" value="DUF1684"/>
    <property type="match status" value="1"/>
</dbReference>
<evidence type="ECO:0000256" key="1">
    <source>
        <dbReference type="SAM" id="SignalP"/>
    </source>
</evidence>
<keyword evidence="1" id="KW-0732">Signal</keyword>
<evidence type="ECO:0000313" key="3">
    <source>
        <dbReference type="Proteomes" id="UP000643701"/>
    </source>
</evidence>
<sequence length="199" mass="22914">MKPTLFSLFFCFLFGMLSAQSEDFITSVEKFQKDYTAHYQNPETSPYKTNTHLFKGHQFFPADENFKVEATFSPQKEEFTFATSTSRLAEYTKIGRLKFELNDRAYQLAIFYDDSFLESEEYADKAFVPFLDETNGESTYTNGRYCYVKLPKEEGEVVVLDFNQSTNPYCAYISGYSCAIPPEENTLNTKILAGVKNPK</sequence>
<keyword evidence="3" id="KW-1185">Reference proteome</keyword>
<dbReference type="PANTHER" id="PTHR41913:SF1">
    <property type="entry name" value="DUF1684 DOMAIN-CONTAINING PROTEIN"/>
    <property type="match status" value="1"/>
</dbReference>
<proteinExistence type="predicted"/>
<feature type="signal peptide" evidence="1">
    <location>
        <begin position="1"/>
        <end position="21"/>
    </location>
</feature>
<name>A0A967AD83_9FLAO</name>
<dbReference type="AlphaFoldDB" id="A0A967AD83"/>
<reference evidence="2" key="1">
    <citation type="submission" date="2020-03" db="EMBL/GenBank/DDBJ databases">
        <title>Psychroflexus Maritimus sp. nov., isolate from marine sediment.</title>
        <authorList>
            <person name="Zhong Y.-L."/>
        </authorList>
    </citation>
    <scope>NUCLEOTIDE SEQUENCE</scope>
    <source>
        <strain evidence="2">C1</strain>
    </source>
</reference>
<dbReference type="RefSeq" id="WP_166400362.1">
    <property type="nucleotide sequence ID" value="NZ_JAANAS010000050.1"/>
</dbReference>
<evidence type="ECO:0000313" key="2">
    <source>
        <dbReference type="EMBL" id="NGZ90117.1"/>
    </source>
</evidence>
<protein>
    <submittedName>
        <fullName evidence="2">DUF1684 domain-containing protein</fullName>
    </submittedName>
</protein>
<dbReference type="PANTHER" id="PTHR41913">
    <property type="entry name" value="DUF1684 DOMAIN-CONTAINING PROTEIN"/>
    <property type="match status" value="1"/>
</dbReference>
<feature type="chain" id="PRO_5037951402" evidence="1">
    <location>
        <begin position="22"/>
        <end position="199"/>
    </location>
</feature>